<evidence type="ECO:0000256" key="1">
    <source>
        <dbReference type="ARBA" id="ARBA00004651"/>
    </source>
</evidence>
<dbReference type="PANTHER" id="PTHR30287">
    <property type="entry name" value="MEMBRANE COMPONENT OF PREDICTED ABC SUPERFAMILY METABOLITE UPTAKE TRANSPORTER"/>
    <property type="match status" value="1"/>
</dbReference>
<feature type="transmembrane region" description="Helical" evidence="6">
    <location>
        <begin position="809"/>
        <end position="832"/>
    </location>
</feature>
<feature type="domain" description="ABC3 transporter permease C-terminal" evidence="7">
    <location>
        <begin position="272"/>
        <end position="391"/>
    </location>
</feature>
<comment type="caution">
    <text evidence="8">The sequence shown here is derived from an EMBL/GenBank/DDBJ whole genome shotgun (WGS) entry which is preliminary data.</text>
</comment>
<keyword evidence="4 6" id="KW-1133">Transmembrane helix</keyword>
<accession>A0ABT1AAG2</accession>
<gene>
    <name evidence="8" type="ORF">KDL28_33715</name>
</gene>
<organism evidence="8 9">
    <name type="scientific">Pseudonocardia humida</name>
    <dbReference type="NCBI Taxonomy" id="2800819"/>
    <lineage>
        <taxon>Bacteria</taxon>
        <taxon>Bacillati</taxon>
        <taxon>Actinomycetota</taxon>
        <taxon>Actinomycetes</taxon>
        <taxon>Pseudonocardiales</taxon>
        <taxon>Pseudonocardiaceae</taxon>
        <taxon>Pseudonocardia</taxon>
    </lineage>
</organism>
<evidence type="ECO:0000256" key="5">
    <source>
        <dbReference type="ARBA" id="ARBA00023136"/>
    </source>
</evidence>
<evidence type="ECO:0000256" key="4">
    <source>
        <dbReference type="ARBA" id="ARBA00022989"/>
    </source>
</evidence>
<evidence type="ECO:0000256" key="3">
    <source>
        <dbReference type="ARBA" id="ARBA00022692"/>
    </source>
</evidence>
<comment type="subcellular location">
    <subcellularLocation>
        <location evidence="1">Cell membrane</location>
        <topology evidence="1">Multi-pass membrane protein</topology>
    </subcellularLocation>
</comment>
<reference evidence="8" key="1">
    <citation type="submission" date="2021-04" db="EMBL/GenBank/DDBJ databases">
        <title>Pseudonocardia sp. nov., isolated from sandy soil of mangrove forest.</title>
        <authorList>
            <person name="Zan Z."/>
            <person name="Huang R."/>
            <person name="Liu W."/>
        </authorList>
    </citation>
    <scope>NUCLEOTIDE SEQUENCE</scope>
    <source>
        <strain evidence="8">S2-4</strain>
    </source>
</reference>
<evidence type="ECO:0000256" key="6">
    <source>
        <dbReference type="SAM" id="Phobius"/>
    </source>
</evidence>
<feature type="domain" description="ABC3 transporter permease C-terminal" evidence="7">
    <location>
        <begin position="724"/>
        <end position="834"/>
    </location>
</feature>
<name>A0ABT1AAG2_9PSEU</name>
<dbReference type="PANTHER" id="PTHR30287:SF1">
    <property type="entry name" value="INNER MEMBRANE PROTEIN"/>
    <property type="match status" value="1"/>
</dbReference>
<dbReference type="Pfam" id="PF02687">
    <property type="entry name" value="FtsX"/>
    <property type="match status" value="2"/>
</dbReference>
<evidence type="ECO:0000313" key="9">
    <source>
        <dbReference type="Proteomes" id="UP001165283"/>
    </source>
</evidence>
<feature type="transmembrane region" description="Helical" evidence="6">
    <location>
        <begin position="774"/>
        <end position="797"/>
    </location>
</feature>
<feature type="transmembrane region" description="Helical" evidence="6">
    <location>
        <begin position="412"/>
        <end position="431"/>
    </location>
</feature>
<feature type="transmembrane region" description="Helical" evidence="6">
    <location>
        <begin position="720"/>
        <end position="744"/>
    </location>
</feature>
<evidence type="ECO:0000259" key="7">
    <source>
        <dbReference type="Pfam" id="PF02687"/>
    </source>
</evidence>
<keyword evidence="5 6" id="KW-0472">Membrane</keyword>
<keyword evidence="9" id="KW-1185">Reference proteome</keyword>
<dbReference type="Proteomes" id="UP001165283">
    <property type="component" value="Unassembled WGS sequence"/>
</dbReference>
<feature type="transmembrane region" description="Helical" evidence="6">
    <location>
        <begin position="313"/>
        <end position="340"/>
    </location>
</feature>
<feature type="transmembrane region" description="Helical" evidence="6">
    <location>
        <begin position="360"/>
        <end position="381"/>
    </location>
</feature>
<dbReference type="EMBL" id="JAGSOV010000075">
    <property type="protein sequence ID" value="MCO1660027.1"/>
    <property type="molecule type" value="Genomic_DNA"/>
</dbReference>
<dbReference type="RefSeq" id="WP_252445247.1">
    <property type="nucleotide sequence ID" value="NZ_JAGSOV010000075.1"/>
</dbReference>
<evidence type="ECO:0000256" key="2">
    <source>
        <dbReference type="ARBA" id="ARBA00022475"/>
    </source>
</evidence>
<feature type="transmembrane region" description="Helical" evidence="6">
    <location>
        <begin position="496"/>
        <end position="515"/>
    </location>
</feature>
<feature type="transmembrane region" description="Helical" evidence="6">
    <location>
        <begin position="21"/>
        <end position="40"/>
    </location>
</feature>
<dbReference type="InterPro" id="IPR003838">
    <property type="entry name" value="ABC3_permease_C"/>
</dbReference>
<evidence type="ECO:0000313" key="8">
    <source>
        <dbReference type="EMBL" id="MCO1660027.1"/>
    </source>
</evidence>
<sequence>MRAAVLRAVLIESWRRPGRQLLIGLVVAVATAFAAASLLLTDSARSAIVRELAGTPPSVALVVTAPATAGAPSVAQAPVIGEEPPPGVSAAVAQRVQRTPGVAAVAGFGAGGVLLSAPGAPGDGEPWTAMSVVDGPLSRFPVVAGRLPTGFDEAAVSEDTARRRGLQPGATVTLSGADGRAIPFTVTGVATVRLQAVNTVLLRPDMLTRMTGADPTQLDVLLAPGASPSDVGPRLAAAVGGAAVVTDAVSVRAAELSSAFGSLEGIFAALAVFGGTAVLAAALTTSCVYATVAAGRRRTVLLLRRVGADRGQLLRALLVDAASTGLAAGLLGVGLSLLLVDGVRLAIRQLLGQDLPAPPVPPGLMAACVVGATLVTVAAAVGSAMRASGEHPAAADEGSEPVRSPLWTTLRLVAAGALGAGAAAAVVLAAGTADPTVALALVSGAGVAAFGAVVSAGPVLLPGVAWLLGTALSPIIGMSGRLAVRSTRNAPNRASTTAAALVLASLLLAVVLVGLESMSSSVQDRIESKFPADVTAVAAGQQALPADLPQRIAALPEAGQVALVQSATMRSGEASMDLTAVDTAAFPALCDGATDAGSLADLAPGTVALDRAQAAAWGVGLGDPLTFDVPGAPVELRVVAVYRSSGVLGPMTVHPTDLPRIVPDPPTSRQLLVDPDGGADVEALRTAVSTAVAADPGVLVQVPADLRSELSGTMDLTRGVAFGLIAATVLVAVCGVAVALALAVRERHRESTTLRALGLTPAQAVASIGVESTLLGLAGVVIGTGLGVLFGVLAVAVLQERAVVPVGTLLLSAVALVAVAALAGTLPAVAAARRRPIPTAD</sequence>
<feature type="transmembrane region" description="Helical" evidence="6">
    <location>
        <begin position="266"/>
        <end position="292"/>
    </location>
</feature>
<keyword evidence="3 6" id="KW-0812">Transmembrane</keyword>
<keyword evidence="2" id="KW-1003">Cell membrane</keyword>
<proteinExistence type="predicted"/>
<dbReference type="InterPro" id="IPR038766">
    <property type="entry name" value="Membrane_comp_ABC_pdt"/>
</dbReference>
<protein>
    <submittedName>
        <fullName evidence="8">FtsX-like permease family protein</fullName>
    </submittedName>
</protein>